<reference evidence="1 2" key="1">
    <citation type="journal article" date="2007" name="Nature">
        <title>Evolution of genes and genomes on the Drosophila phylogeny.</title>
        <authorList>
            <consortium name="Drosophila 12 Genomes Consortium"/>
            <person name="Clark A.G."/>
            <person name="Eisen M.B."/>
            <person name="Smith D.R."/>
            <person name="Bergman C.M."/>
            <person name="Oliver B."/>
            <person name="Markow T.A."/>
            <person name="Kaufman T.C."/>
            <person name="Kellis M."/>
            <person name="Gelbart W."/>
            <person name="Iyer V.N."/>
            <person name="Pollard D.A."/>
            <person name="Sackton T.B."/>
            <person name="Larracuente A.M."/>
            <person name="Singh N.D."/>
            <person name="Abad J.P."/>
            <person name="Abt D.N."/>
            <person name="Adryan B."/>
            <person name="Aguade M."/>
            <person name="Akashi H."/>
            <person name="Anderson W.W."/>
            <person name="Aquadro C.F."/>
            <person name="Ardell D.H."/>
            <person name="Arguello R."/>
            <person name="Artieri C.G."/>
            <person name="Barbash D.A."/>
            <person name="Barker D."/>
            <person name="Barsanti P."/>
            <person name="Batterham P."/>
            <person name="Batzoglou S."/>
            <person name="Begun D."/>
            <person name="Bhutkar A."/>
            <person name="Blanco E."/>
            <person name="Bosak S.A."/>
            <person name="Bradley R.K."/>
            <person name="Brand A.D."/>
            <person name="Brent M.R."/>
            <person name="Brooks A.N."/>
            <person name="Brown R.H."/>
            <person name="Butlin R.K."/>
            <person name="Caggese C."/>
            <person name="Calvi B.R."/>
            <person name="Bernardo de Carvalho A."/>
            <person name="Caspi A."/>
            <person name="Castrezana S."/>
            <person name="Celniker S.E."/>
            <person name="Chang J.L."/>
            <person name="Chapple C."/>
            <person name="Chatterji S."/>
            <person name="Chinwalla A."/>
            <person name="Civetta A."/>
            <person name="Clifton S.W."/>
            <person name="Comeron J.M."/>
            <person name="Costello J.C."/>
            <person name="Coyne J.A."/>
            <person name="Daub J."/>
            <person name="David R.G."/>
            <person name="Delcher A.L."/>
            <person name="Delehaunty K."/>
            <person name="Do C.B."/>
            <person name="Ebling H."/>
            <person name="Edwards K."/>
            <person name="Eickbush T."/>
            <person name="Evans J.D."/>
            <person name="Filipski A."/>
            <person name="Findeiss S."/>
            <person name="Freyhult E."/>
            <person name="Fulton L."/>
            <person name="Fulton R."/>
            <person name="Garcia A.C."/>
            <person name="Gardiner A."/>
            <person name="Garfield D.A."/>
            <person name="Garvin B.E."/>
            <person name="Gibson G."/>
            <person name="Gilbert D."/>
            <person name="Gnerre S."/>
            <person name="Godfrey J."/>
            <person name="Good R."/>
            <person name="Gotea V."/>
            <person name="Gravely B."/>
            <person name="Greenberg A.J."/>
            <person name="Griffiths-Jones S."/>
            <person name="Gross S."/>
            <person name="Guigo R."/>
            <person name="Gustafson E.A."/>
            <person name="Haerty W."/>
            <person name="Hahn M.W."/>
            <person name="Halligan D.L."/>
            <person name="Halpern A.L."/>
            <person name="Halter G.M."/>
            <person name="Han M.V."/>
            <person name="Heger A."/>
            <person name="Hillier L."/>
            <person name="Hinrichs A.S."/>
            <person name="Holmes I."/>
            <person name="Hoskins R.A."/>
            <person name="Hubisz M.J."/>
            <person name="Hultmark D."/>
            <person name="Huntley M.A."/>
            <person name="Jaffe D.B."/>
            <person name="Jagadeeshan S."/>
            <person name="Jeck W.R."/>
            <person name="Johnson J."/>
            <person name="Jones C.D."/>
            <person name="Jordan W.C."/>
            <person name="Karpen G.H."/>
            <person name="Kataoka E."/>
            <person name="Keightley P.D."/>
            <person name="Kheradpour P."/>
            <person name="Kirkness E.F."/>
            <person name="Koerich L.B."/>
            <person name="Kristiansen K."/>
            <person name="Kudrna D."/>
            <person name="Kulathinal R.J."/>
            <person name="Kumar S."/>
            <person name="Kwok R."/>
            <person name="Lander E."/>
            <person name="Langley C.H."/>
            <person name="Lapoint R."/>
            <person name="Lazzaro B.P."/>
            <person name="Lee S.J."/>
            <person name="Levesque L."/>
            <person name="Li R."/>
            <person name="Lin C.F."/>
            <person name="Lin M.F."/>
            <person name="Lindblad-Toh K."/>
            <person name="Llopart A."/>
            <person name="Long M."/>
            <person name="Low L."/>
            <person name="Lozovsky E."/>
            <person name="Lu J."/>
            <person name="Luo M."/>
            <person name="Machado C.A."/>
            <person name="Makalowski W."/>
            <person name="Marzo M."/>
            <person name="Matsuda M."/>
            <person name="Matzkin L."/>
            <person name="McAllister B."/>
            <person name="McBride C.S."/>
            <person name="McKernan B."/>
            <person name="McKernan K."/>
            <person name="Mendez-Lago M."/>
            <person name="Minx P."/>
            <person name="Mollenhauer M.U."/>
            <person name="Montooth K."/>
            <person name="Mount S.M."/>
            <person name="Mu X."/>
            <person name="Myers E."/>
            <person name="Negre B."/>
            <person name="Newfeld S."/>
            <person name="Nielsen R."/>
            <person name="Noor M.A."/>
            <person name="O'Grady P."/>
            <person name="Pachter L."/>
            <person name="Papaceit M."/>
            <person name="Parisi M.J."/>
            <person name="Parisi M."/>
            <person name="Parts L."/>
            <person name="Pedersen J.S."/>
            <person name="Pesole G."/>
            <person name="Phillippy A.M."/>
            <person name="Ponting C.P."/>
            <person name="Pop M."/>
            <person name="Porcelli D."/>
            <person name="Powell J.R."/>
            <person name="Prohaska S."/>
            <person name="Pruitt K."/>
            <person name="Puig M."/>
            <person name="Quesneville H."/>
            <person name="Ram K.R."/>
            <person name="Rand D."/>
            <person name="Rasmussen M.D."/>
            <person name="Reed L.K."/>
            <person name="Reenan R."/>
            <person name="Reily A."/>
            <person name="Remington K.A."/>
            <person name="Rieger T.T."/>
            <person name="Ritchie M.G."/>
            <person name="Robin C."/>
            <person name="Rogers Y.H."/>
            <person name="Rohde C."/>
            <person name="Rozas J."/>
            <person name="Rubenfield M.J."/>
            <person name="Ruiz A."/>
            <person name="Russo S."/>
            <person name="Salzberg S.L."/>
            <person name="Sanchez-Gracia A."/>
            <person name="Saranga D.J."/>
            <person name="Sato H."/>
            <person name="Schaeffer S.W."/>
            <person name="Schatz M.C."/>
            <person name="Schlenke T."/>
            <person name="Schwartz R."/>
            <person name="Segarra C."/>
            <person name="Singh R.S."/>
            <person name="Sirot L."/>
            <person name="Sirota M."/>
            <person name="Sisneros N.B."/>
            <person name="Smith C.D."/>
            <person name="Smith T.F."/>
            <person name="Spieth J."/>
            <person name="Stage D.E."/>
            <person name="Stark A."/>
            <person name="Stephan W."/>
            <person name="Strausberg R.L."/>
            <person name="Strempel S."/>
            <person name="Sturgill D."/>
            <person name="Sutton G."/>
            <person name="Sutton G.G."/>
            <person name="Tao W."/>
            <person name="Teichmann S."/>
            <person name="Tobari Y.N."/>
            <person name="Tomimura Y."/>
            <person name="Tsolas J.M."/>
            <person name="Valente V.L."/>
            <person name="Venter E."/>
            <person name="Venter J.C."/>
            <person name="Vicario S."/>
            <person name="Vieira F.G."/>
            <person name="Vilella A.J."/>
            <person name="Villasante A."/>
            <person name="Walenz B."/>
            <person name="Wang J."/>
            <person name="Wasserman M."/>
            <person name="Watts T."/>
            <person name="Wilson D."/>
            <person name="Wilson R.K."/>
            <person name="Wing R.A."/>
            <person name="Wolfner M.F."/>
            <person name="Wong A."/>
            <person name="Wong G.K."/>
            <person name="Wu C.I."/>
            <person name="Wu G."/>
            <person name="Yamamoto D."/>
            <person name="Yang H.P."/>
            <person name="Yang S.P."/>
            <person name="Yorke J.A."/>
            <person name="Yoshida K."/>
            <person name="Zdobnov E."/>
            <person name="Zhang P."/>
            <person name="Zhang Y."/>
            <person name="Zimin A.V."/>
            <person name="Baldwin J."/>
            <person name="Abdouelleil A."/>
            <person name="Abdulkadir J."/>
            <person name="Abebe A."/>
            <person name="Abera B."/>
            <person name="Abreu J."/>
            <person name="Acer S.C."/>
            <person name="Aftuck L."/>
            <person name="Alexander A."/>
            <person name="An P."/>
            <person name="Anderson E."/>
            <person name="Anderson S."/>
            <person name="Arachi H."/>
            <person name="Azer M."/>
            <person name="Bachantsang P."/>
            <person name="Barry A."/>
            <person name="Bayul T."/>
            <person name="Berlin A."/>
            <person name="Bessette D."/>
            <person name="Bloom T."/>
            <person name="Blye J."/>
            <person name="Boguslavskiy L."/>
            <person name="Bonnet C."/>
            <person name="Boukhgalter B."/>
            <person name="Bourzgui I."/>
            <person name="Brown A."/>
            <person name="Cahill P."/>
            <person name="Channer S."/>
            <person name="Cheshatsang Y."/>
            <person name="Chuda L."/>
            <person name="Citroen M."/>
            <person name="Collymore A."/>
            <person name="Cooke P."/>
            <person name="Costello M."/>
            <person name="D'Aco K."/>
            <person name="Daza R."/>
            <person name="De Haan G."/>
            <person name="DeGray S."/>
            <person name="DeMaso C."/>
            <person name="Dhargay N."/>
            <person name="Dooley K."/>
            <person name="Dooley E."/>
            <person name="Doricent M."/>
            <person name="Dorje P."/>
            <person name="Dorjee K."/>
            <person name="Dupes A."/>
            <person name="Elong R."/>
            <person name="Falk J."/>
            <person name="Farina A."/>
            <person name="Faro S."/>
            <person name="Ferguson D."/>
            <person name="Fisher S."/>
            <person name="Foley C.D."/>
            <person name="Franke A."/>
            <person name="Friedrich D."/>
            <person name="Gadbois L."/>
            <person name="Gearin G."/>
            <person name="Gearin C.R."/>
            <person name="Giannoukos G."/>
            <person name="Goode T."/>
            <person name="Graham J."/>
            <person name="Grandbois E."/>
            <person name="Grewal S."/>
            <person name="Gyaltsen K."/>
            <person name="Hafez N."/>
            <person name="Hagos B."/>
            <person name="Hall J."/>
            <person name="Henson C."/>
            <person name="Hollinger A."/>
            <person name="Honan T."/>
            <person name="Huard M.D."/>
            <person name="Hughes L."/>
            <person name="Hurhula B."/>
            <person name="Husby M.E."/>
            <person name="Kamat A."/>
            <person name="Kanga B."/>
            <person name="Kashin S."/>
            <person name="Khazanovich D."/>
            <person name="Kisner P."/>
            <person name="Lance K."/>
            <person name="Lara M."/>
            <person name="Lee W."/>
            <person name="Lennon N."/>
            <person name="Letendre F."/>
            <person name="LeVine R."/>
            <person name="Lipovsky A."/>
            <person name="Liu X."/>
            <person name="Liu J."/>
            <person name="Liu S."/>
            <person name="Lokyitsang T."/>
            <person name="Lokyitsang Y."/>
            <person name="Lubonja R."/>
            <person name="Lui A."/>
            <person name="MacDonald P."/>
            <person name="Magnisalis V."/>
            <person name="Maru K."/>
            <person name="Matthews C."/>
            <person name="McCusker W."/>
            <person name="McDonough S."/>
            <person name="Mehta T."/>
            <person name="Meldrim J."/>
            <person name="Meneus L."/>
            <person name="Mihai O."/>
            <person name="Mihalev A."/>
            <person name="Mihova T."/>
            <person name="Mittelman R."/>
            <person name="Mlenga V."/>
            <person name="Montmayeur A."/>
            <person name="Mulrain L."/>
            <person name="Navidi A."/>
            <person name="Naylor J."/>
            <person name="Negash T."/>
            <person name="Nguyen T."/>
            <person name="Nguyen N."/>
            <person name="Nicol R."/>
            <person name="Norbu C."/>
            <person name="Norbu N."/>
            <person name="Novod N."/>
            <person name="O'Neill B."/>
            <person name="Osman S."/>
            <person name="Markiewicz E."/>
            <person name="Oyono O.L."/>
            <person name="Patti C."/>
            <person name="Phunkhang P."/>
            <person name="Pierre F."/>
            <person name="Priest M."/>
            <person name="Raghuraman S."/>
            <person name="Rege F."/>
            <person name="Reyes R."/>
            <person name="Rise C."/>
            <person name="Rogov P."/>
            <person name="Ross K."/>
            <person name="Ryan E."/>
            <person name="Settipalli S."/>
            <person name="Shea T."/>
            <person name="Sherpa N."/>
            <person name="Shi L."/>
            <person name="Shih D."/>
            <person name="Sparrow T."/>
            <person name="Spaulding J."/>
            <person name="Stalker J."/>
            <person name="Stange-Thomann N."/>
            <person name="Stavropoulos S."/>
            <person name="Stone C."/>
            <person name="Strader C."/>
            <person name="Tesfaye S."/>
            <person name="Thomson T."/>
            <person name="Thoulutsang Y."/>
            <person name="Thoulutsang D."/>
            <person name="Topham K."/>
            <person name="Topping I."/>
            <person name="Tsamla T."/>
            <person name="Vassiliev H."/>
            <person name="Vo A."/>
            <person name="Wangchuk T."/>
            <person name="Wangdi T."/>
            <person name="Weiand M."/>
            <person name="Wilkinson J."/>
            <person name="Wilson A."/>
            <person name="Yadav S."/>
            <person name="Young G."/>
            <person name="Yu Q."/>
            <person name="Zembek L."/>
            <person name="Zhong D."/>
            <person name="Zimmer A."/>
            <person name="Zwirko Z."/>
            <person name="Jaffe D.B."/>
            <person name="Alvarez P."/>
            <person name="Brockman W."/>
            <person name="Butler J."/>
            <person name="Chin C."/>
            <person name="Gnerre S."/>
            <person name="Grabherr M."/>
            <person name="Kleber M."/>
            <person name="Mauceli E."/>
            <person name="MacCallum I."/>
        </authorList>
    </citation>
    <scope>NUCLEOTIDE SEQUENCE [LARGE SCALE GENOMIC DNA]</scope>
    <source>
        <strain evidence="2">Rob3c / Tucson 14021-0248.25</strain>
    </source>
</reference>
<proteinExistence type="predicted"/>
<dbReference type="HOGENOM" id="CLU_204810_0_0_1"/>
<sequence>MSLARNAEMQAARTQKDPRVATPLVSESFDWTLGLDLKNFRDVKQRVVRKIGDLEHYGAKWGRLIGIEDGKDDAFIRFMKQNI</sequence>
<gene>
    <name evidence="1" type="primary">Dsec\GM17093</name>
    <name evidence="1" type="ORF">Dsec_GM17093</name>
</gene>
<keyword evidence="2" id="KW-1185">Reference proteome</keyword>
<dbReference type="PhylomeDB" id="B4I5G0"/>
<dbReference type="Proteomes" id="UP000001292">
    <property type="component" value="Unassembled WGS sequence"/>
</dbReference>
<name>B4I5G0_DROSE</name>
<evidence type="ECO:0000313" key="2">
    <source>
        <dbReference type="Proteomes" id="UP000001292"/>
    </source>
</evidence>
<dbReference type="OMA" id="ERKGVMW"/>
<accession>B4I5G0</accession>
<protein>
    <submittedName>
        <fullName evidence="1">GM17093</fullName>
    </submittedName>
</protein>
<evidence type="ECO:0000313" key="1">
    <source>
        <dbReference type="EMBL" id="EDW55616.1"/>
    </source>
</evidence>
<organism evidence="2">
    <name type="scientific">Drosophila sechellia</name>
    <name type="common">Fruit fly</name>
    <dbReference type="NCBI Taxonomy" id="7238"/>
    <lineage>
        <taxon>Eukaryota</taxon>
        <taxon>Metazoa</taxon>
        <taxon>Ecdysozoa</taxon>
        <taxon>Arthropoda</taxon>
        <taxon>Hexapoda</taxon>
        <taxon>Insecta</taxon>
        <taxon>Pterygota</taxon>
        <taxon>Neoptera</taxon>
        <taxon>Endopterygota</taxon>
        <taxon>Diptera</taxon>
        <taxon>Brachycera</taxon>
        <taxon>Muscomorpha</taxon>
        <taxon>Ephydroidea</taxon>
        <taxon>Drosophilidae</taxon>
        <taxon>Drosophila</taxon>
        <taxon>Sophophora</taxon>
    </lineage>
</organism>
<dbReference type="AlphaFoldDB" id="B4I5G0"/>
<dbReference type="EMBL" id="CH480822">
    <property type="protein sequence ID" value="EDW55616.1"/>
    <property type="molecule type" value="Genomic_DNA"/>
</dbReference>
<dbReference type="STRING" id="7238.B4I5G0"/>